<sequence>MVRKTNARFAFVEWFPLCTARISLKEELQLRSLISKAGNPWKCDFRVIENRTRILVAASGHDVYAKVYNLLSANSMYTICDSAKFYKNAGIVRSPSPARQSLTSASIYLSLTTFMGRLVPFPSNIFMYISKCRKAVNSKPFLYFFSCFNLCAVAFLGRKLFLGHFKIY</sequence>
<organism evidence="2 3">
    <name type="scientific">Acrobeloides nanus</name>
    <dbReference type="NCBI Taxonomy" id="290746"/>
    <lineage>
        <taxon>Eukaryota</taxon>
        <taxon>Metazoa</taxon>
        <taxon>Ecdysozoa</taxon>
        <taxon>Nematoda</taxon>
        <taxon>Chromadorea</taxon>
        <taxon>Rhabditida</taxon>
        <taxon>Tylenchina</taxon>
        <taxon>Cephalobomorpha</taxon>
        <taxon>Cephaloboidea</taxon>
        <taxon>Cephalobidae</taxon>
        <taxon>Acrobeloides</taxon>
    </lineage>
</organism>
<protein>
    <submittedName>
        <fullName evidence="3">Uncharacterized protein</fullName>
    </submittedName>
</protein>
<keyword evidence="1" id="KW-0812">Transmembrane</keyword>
<proteinExistence type="predicted"/>
<dbReference type="Proteomes" id="UP000887540">
    <property type="component" value="Unplaced"/>
</dbReference>
<keyword evidence="2" id="KW-1185">Reference proteome</keyword>
<evidence type="ECO:0000256" key="1">
    <source>
        <dbReference type="SAM" id="Phobius"/>
    </source>
</evidence>
<keyword evidence="1" id="KW-1133">Transmembrane helix</keyword>
<name>A0A914C6V1_9BILA</name>
<evidence type="ECO:0000313" key="2">
    <source>
        <dbReference type="Proteomes" id="UP000887540"/>
    </source>
</evidence>
<dbReference type="AlphaFoldDB" id="A0A914C6V1"/>
<reference evidence="3" key="1">
    <citation type="submission" date="2022-11" db="UniProtKB">
        <authorList>
            <consortium name="WormBaseParasite"/>
        </authorList>
    </citation>
    <scope>IDENTIFICATION</scope>
</reference>
<accession>A0A914C6V1</accession>
<dbReference type="WBParaSite" id="ACRNAN_Path_427.g1616.t1">
    <property type="protein sequence ID" value="ACRNAN_Path_427.g1616.t1"/>
    <property type="gene ID" value="ACRNAN_Path_427.g1616"/>
</dbReference>
<feature type="transmembrane region" description="Helical" evidence="1">
    <location>
        <begin position="141"/>
        <end position="161"/>
    </location>
</feature>
<keyword evidence="1" id="KW-0472">Membrane</keyword>
<evidence type="ECO:0000313" key="3">
    <source>
        <dbReference type="WBParaSite" id="ACRNAN_Path_427.g1616.t1"/>
    </source>
</evidence>